<evidence type="ECO:0000313" key="2">
    <source>
        <dbReference type="EMBL" id="PWA85857.1"/>
    </source>
</evidence>
<evidence type="ECO:0000256" key="1">
    <source>
        <dbReference type="SAM" id="MobiDB-lite"/>
    </source>
</evidence>
<gene>
    <name evidence="2" type="ORF">CTI12_AA145730</name>
</gene>
<name>A0A2U1PJJ5_ARTAN</name>
<feature type="compositionally biased region" description="Basic and acidic residues" evidence="1">
    <location>
        <begin position="120"/>
        <end position="140"/>
    </location>
</feature>
<organism evidence="2 3">
    <name type="scientific">Artemisia annua</name>
    <name type="common">Sweet wormwood</name>
    <dbReference type="NCBI Taxonomy" id="35608"/>
    <lineage>
        <taxon>Eukaryota</taxon>
        <taxon>Viridiplantae</taxon>
        <taxon>Streptophyta</taxon>
        <taxon>Embryophyta</taxon>
        <taxon>Tracheophyta</taxon>
        <taxon>Spermatophyta</taxon>
        <taxon>Magnoliopsida</taxon>
        <taxon>eudicotyledons</taxon>
        <taxon>Gunneridae</taxon>
        <taxon>Pentapetalae</taxon>
        <taxon>asterids</taxon>
        <taxon>campanulids</taxon>
        <taxon>Asterales</taxon>
        <taxon>Asteraceae</taxon>
        <taxon>Asteroideae</taxon>
        <taxon>Anthemideae</taxon>
        <taxon>Artemisiinae</taxon>
        <taxon>Artemisia</taxon>
    </lineage>
</organism>
<dbReference type="EMBL" id="PKPP01001080">
    <property type="protein sequence ID" value="PWA85857.1"/>
    <property type="molecule type" value="Genomic_DNA"/>
</dbReference>
<sequence length="172" mass="18809">MEEDGKRGREGGAASGEMGAVTVVEVWSRFGTSWILVTVYSPAKSSLTIVLYLPTYQGPYLRQIPRIETSEPLRMTCQASPFLPLRPLESTYHYSEDTISIHSDNIGCLGHDIGGAEAETEAKSSDAEGDKDMNDADETIKSVTGGKKDLALRRRELLVDNGLAEVPMINIF</sequence>
<dbReference type="Proteomes" id="UP000245207">
    <property type="component" value="Unassembled WGS sequence"/>
</dbReference>
<proteinExistence type="predicted"/>
<feature type="region of interest" description="Disordered" evidence="1">
    <location>
        <begin position="118"/>
        <end position="140"/>
    </location>
</feature>
<comment type="caution">
    <text evidence="2">The sequence shown here is derived from an EMBL/GenBank/DDBJ whole genome shotgun (WGS) entry which is preliminary data.</text>
</comment>
<evidence type="ECO:0000313" key="3">
    <source>
        <dbReference type="Proteomes" id="UP000245207"/>
    </source>
</evidence>
<accession>A0A2U1PJJ5</accession>
<dbReference type="OrthoDB" id="497380at2759"/>
<keyword evidence="3" id="KW-1185">Reference proteome</keyword>
<dbReference type="AlphaFoldDB" id="A0A2U1PJJ5"/>
<protein>
    <submittedName>
        <fullName evidence="2">Pumilio 24</fullName>
    </submittedName>
</protein>
<reference evidence="2 3" key="1">
    <citation type="journal article" date="2018" name="Mol. Plant">
        <title>The genome of Artemisia annua provides insight into the evolution of Asteraceae family and artemisinin biosynthesis.</title>
        <authorList>
            <person name="Shen Q."/>
            <person name="Zhang L."/>
            <person name="Liao Z."/>
            <person name="Wang S."/>
            <person name="Yan T."/>
            <person name="Shi P."/>
            <person name="Liu M."/>
            <person name="Fu X."/>
            <person name="Pan Q."/>
            <person name="Wang Y."/>
            <person name="Lv Z."/>
            <person name="Lu X."/>
            <person name="Zhang F."/>
            <person name="Jiang W."/>
            <person name="Ma Y."/>
            <person name="Chen M."/>
            <person name="Hao X."/>
            <person name="Li L."/>
            <person name="Tang Y."/>
            <person name="Lv G."/>
            <person name="Zhou Y."/>
            <person name="Sun X."/>
            <person name="Brodelius P.E."/>
            <person name="Rose J.K.C."/>
            <person name="Tang K."/>
        </authorList>
    </citation>
    <scope>NUCLEOTIDE SEQUENCE [LARGE SCALE GENOMIC DNA]</scope>
    <source>
        <strain evidence="3">cv. Huhao1</strain>
        <tissue evidence="2">Leaf</tissue>
    </source>
</reference>